<dbReference type="GeneID" id="5720620"/>
<dbReference type="PROSITE" id="PS50102">
    <property type="entry name" value="RRM"/>
    <property type="match status" value="3"/>
</dbReference>
<evidence type="ECO:0000256" key="4">
    <source>
        <dbReference type="SAM" id="MobiDB-lite"/>
    </source>
</evidence>
<keyword evidence="3" id="KW-0175">Coiled coil</keyword>
<protein>
    <recommendedName>
        <fullName evidence="5">RRM domain-containing protein</fullName>
    </recommendedName>
</protein>
<evidence type="ECO:0000256" key="1">
    <source>
        <dbReference type="ARBA" id="ARBA00022884"/>
    </source>
</evidence>
<dbReference type="InterPro" id="IPR035979">
    <property type="entry name" value="RBD_domain_sf"/>
</dbReference>
<feature type="region of interest" description="Disordered" evidence="4">
    <location>
        <begin position="706"/>
        <end position="748"/>
    </location>
</feature>
<dbReference type="InParanoid" id="A0A2K3DE16"/>
<proteinExistence type="predicted"/>
<dbReference type="STRING" id="3055.A0A2K3DE16"/>
<evidence type="ECO:0000313" key="7">
    <source>
        <dbReference type="Proteomes" id="UP000006906"/>
    </source>
</evidence>
<dbReference type="Proteomes" id="UP000006906">
    <property type="component" value="Chromosome 9"/>
</dbReference>
<keyword evidence="1 2" id="KW-0694">RNA-binding</keyword>
<dbReference type="PANTHER" id="PTHR23189">
    <property type="entry name" value="RNA RECOGNITION MOTIF-CONTAINING"/>
    <property type="match status" value="1"/>
</dbReference>
<feature type="region of interest" description="Disordered" evidence="4">
    <location>
        <begin position="1280"/>
        <end position="1300"/>
    </location>
</feature>
<dbReference type="GO" id="GO:1990904">
    <property type="term" value="C:ribonucleoprotein complex"/>
    <property type="evidence" value="ECO:0000318"/>
    <property type="project" value="GO_Central"/>
</dbReference>
<feature type="domain" description="RRM" evidence="5">
    <location>
        <begin position="304"/>
        <end position="380"/>
    </location>
</feature>
<name>A0A2K3DE16_CHLRE</name>
<feature type="compositionally biased region" description="Low complexity" evidence="4">
    <location>
        <begin position="520"/>
        <end position="531"/>
    </location>
</feature>
<dbReference type="PaxDb" id="3055-EDP02089"/>
<feature type="region of interest" description="Disordered" evidence="4">
    <location>
        <begin position="520"/>
        <end position="560"/>
    </location>
</feature>
<reference evidence="6 7" key="1">
    <citation type="journal article" date="2007" name="Science">
        <title>The Chlamydomonas genome reveals the evolution of key animal and plant functions.</title>
        <authorList>
            <person name="Merchant S.S."/>
            <person name="Prochnik S.E."/>
            <person name="Vallon O."/>
            <person name="Harris E.H."/>
            <person name="Karpowicz S.J."/>
            <person name="Witman G.B."/>
            <person name="Terry A."/>
            <person name="Salamov A."/>
            <person name="Fritz-Laylin L.K."/>
            <person name="Marechal-Drouard L."/>
            <person name="Marshall W.F."/>
            <person name="Qu L.H."/>
            <person name="Nelson D.R."/>
            <person name="Sanderfoot A.A."/>
            <person name="Spalding M.H."/>
            <person name="Kapitonov V.V."/>
            <person name="Ren Q."/>
            <person name="Ferris P."/>
            <person name="Lindquist E."/>
            <person name="Shapiro H."/>
            <person name="Lucas S.M."/>
            <person name="Grimwood J."/>
            <person name="Schmutz J."/>
            <person name="Cardol P."/>
            <person name="Cerutti H."/>
            <person name="Chanfreau G."/>
            <person name="Chen C.L."/>
            <person name="Cognat V."/>
            <person name="Croft M.T."/>
            <person name="Dent R."/>
            <person name="Dutcher S."/>
            <person name="Fernandez E."/>
            <person name="Fukuzawa H."/>
            <person name="Gonzalez-Ballester D."/>
            <person name="Gonzalez-Halphen D."/>
            <person name="Hallmann A."/>
            <person name="Hanikenne M."/>
            <person name="Hippler M."/>
            <person name="Inwood W."/>
            <person name="Jabbari K."/>
            <person name="Kalanon M."/>
            <person name="Kuras R."/>
            <person name="Lefebvre P.A."/>
            <person name="Lemaire S.D."/>
            <person name="Lobanov A.V."/>
            <person name="Lohr M."/>
            <person name="Manuell A."/>
            <person name="Meier I."/>
            <person name="Mets L."/>
            <person name="Mittag M."/>
            <person name="Mittelmeier T."/>
            <person name="Moroney J.V."/>
            <person name="Moseley J."/>
            <person name="Napoli C."/>
            <person name="Nedelcu A.M."/>
            <person name="Niyogi K."/>
            <person name="Novoselov S.V."/>
            <person name="Paulsen I.T."/>
            <person name="Pazour G."/>
            <person name="Purton S."/>
            <person name="Ral J.P."/>
            <person name="Riano-Pachon D.M."/>
            <person name="Riekhof W."/>
            <person name="Rymarquis L."/>
            <person name="Schroda M."/>
            <person name="Stern D."/>
            <person name="Umen J."/>
            <person name="Willows R."/>
            <person name="Wilson N."/>
            <person name="Zimmer S.L."/>
            <person name="Allmer J."/>
            <person name="Balk J."/>
            <person name="Bisova K."/>
            <person name="Chen C.J."/>
            <person name="Elias M."/>
            <person name="Gendler K."/>
            <person name="Hauser C."/>
            <person name="Lamb M.R."/>
            <person name="Ledford H."/>
            <person name="Long J.C."/>
            <person name="Minagawa J."/>
            <person name="Page M.D."/>
            <person name="Pan J."/>
            <person name="Pootakham W."/>
            <person name="Roje S."/>
            <person name="Rose A."/>
            <person name="Stahlberg E."/>
            <person name="Terauchi A.M."/>
            <person name="Yang P."/>
            <person name="Ball S."/>
            <person name="Bowler C."/>
            <person name="Dieckmann C.L."/>
            <person name="Gladyshev V.N."/>
            <person name="Green P."/>
            <person name="Jorgensen R."/>
            <person name="Mayfield S."/>
            <person name="Mueller-Roeber B."/>
            <person name="Rajamani S."/>
            <person name="Sayre R.T."/>
            <person name="Brokstein P."/>
            <person name="Dubchak I."/>
            <person name="Goodstein D."/>
            <person name="Hornick L."/>
            <person name="Huang Y.W."/>
            <person name="Jhaveri J."/>
            <person name="Luo Y."/>
            <person name="Martinez D."/>
            <person name="Ngau W.C."/>
            <person name="Otillar B."/>
            <person name="Poliakov A."/>
            <person name="Porter A."/>
            <person name="Szajkowski L."/>
            <person name="Werner G."/>
            <person name="Zhou K."/>
            <person name="Grigoriev I.V."/>
            <person name="Rokhsar D.S."/>
            <person name="Grossman A.R."/>
        </authorList>
    </citation>
    <scope>NUCLEOTIDE SEQUENCE [LARGE SCALE GENOMIC DNA]</scope>
    <source>
        <strain evidence="7">CC-503</strain>
    </source>
</reference>
<feature type="domain" description="RRM" evidence="5">
    <location>
        <begin position="630"/>
        <end position="707"/>
    </location>
</feature>
<evidence type="ECO:0000259" key="5">
    <source>
        <dbReference type="PROSITE" id="PS50102"/>
    </source>
</evidence>
<feature type="region of interest" description="Disordered" evidence="4">
    <location>
        <begin position="1535"/>
        <end position="1557"/>
    </location>
</feature>
<dbReference type="SMART" id="SM00360">
    <property type="entry name" value="RRM"/>
    <property type="match status" value="3"/>
</dbReference>
<evidence type="ECO:0000313" key="6">
    <source>
        <dbReference type="EMBL" id="PNW78778.1"/>
    </source>
</evidence>
<evidence type="ECO:0000256" key="3">
    <source>
        <dbReference type="SAM" id="Coils"/>
    </source>
</evidence>
<dbReference type="GO" id="GO:0005634">
    <property type="term" value="C:nucleus"/>
    <property type="evidence" value="ECO:0000318"/>
    <property type="project" value="GO_Central"/>
</dbReference>
<feature type="region of interest" description="Disordered" evidence="4">
    <location>
        <begin position="111"/>
        <end position="165"/>
    </location>
</feature>
<dbReference type="CDD" id="cd00590">
    <property type="entry name" value="RRM_SF"/>
    <property type="match status" value="2"/>
</dbReference>
<feature type="compositionally biased region" description="Low complexity" evidence="4">
    <location>
        <begin position="706"/>
        <end position="744"/>
    </location>
</feature>
<dbReference type="EMBL" id="CM008970">
    <property type="protein sequence ID" value="PNW78778.1"/>
    <property type="molecule type" value="Genomic_DNA"/>
</dbReference>
<dbReference type="Gene3D" id="3.30.70.330">
    <property type="match status" value="3"/>
</dbReference>
<feature type="compositionally biased region" description="Polar residues" evidence="4">
    <location>
        <begin position="83"/>
        <end position="98"/>
    </location>
</feature>
<dbReference type="Gramene" id="PNW78778">
    <property type="protein sequence ID" value="PNW78778"/>
    <property type="gene ID" value="CHLRE_09g389838v5"/>
</dbReference>
<feature type="compositionally biased region" description="Low complexity" evidence="4">
    <location>
        <begin position="378"/>
        <end position="397"/>
    </location>
</feature>
<dbReference type="GO" id="GO:0008266">
    <property type="term" value="F:poly(U) RNA binding"/>
    <property type="evidence" value="ECO:0000318"/>
    <property type="project" value="GO_Central"/>
</dbReference>
<dbReference type="RefSeq" id="XP_042921122.1">
    <property type="nucleotide sequence ID" value="XM_043065520.1"/>
</dbReference>
<dbReference type="GO" id="GO:0003730">
    <property type="term" value="F:mRNA 3'-UTR binding"/>
    <property type="evidence" value="ECO:0000318"/>
    <property type="project" value="GO_Central"/>
</dbReference>
<dbReference type="ExpressionAtlas" id="A0A2K3DE16">
    <property type="expression patterns" value="baseline"/>
</dbReference>
<dbReference type="OrthoDB" id="439808at2759"/>
<feature type="domain" description="RRM" evidence="5">
    <location>
        <begin position="859"/>
        <end position="935"/>
    </location>
</feature>
<dbReference type="InterPro" id="IPR012677">
    <property type="entry name" value="Nucleotide-bd_a/b_plait_sf"/>
</dbReference>
<feature type="region of interest" description="Disordered" evidence="4">
    <location>
        <begin position="378"/>
        <end position="435"/>
    </location>
</feature>
<dbReference type="Pfam" id="PF00076">
    <property type="entry name" value="RRM_1"/>
    <property type="match status" value="3"/>
</dbReference>
<dbReference type="SUPFAM" id="SSF54928">
    <property type="entry name" value="RNA-binding domain, RBD"/>
    <property type="match status" value="3"/>
</dbReference>
<dbReference type="KEGG" id="cre:CHLRE_09g389838v5"/>
<evidence type="ECO:0000256" key="2">
    <source>
        <dbReference type="PROSITE-ProRule" id="PRU00176"/>
    </source>
</evidence>
<gene>
    <name evidence="6" type="ORF">CHLRE_09g389838v5</name>
</gene>
<keyword evidence="7" id="KW-1185">Reference proteome</keyword>
<feature type="coiled-coil region" evidence="3">
    <location>
        <begin position="1463"/>
        <end position="1534"/>
    </location>
</feature>
<accession>A0A2K3DE16</accession>
<feature type="compositionally biased region" description="Basic and acidic residues" evidence="4">
    <location>
        <begin position="421"/>
        <end position="430"/>
    </location>
</feature>
<dbReference type="FunFam" id="3.30.70.330:FF:001497">
    <property type="match status" value="1"/>
</dbReference>
<organism evidence="6 7">
    <name type="scientific">Chlamydomonas reinhardtii</name>
    <name type="common">Chlamydomonas smithii</name>
    <dbReference type="NCBI Taxonomy" id="3055"/>
    <lineage>
        <taxon>Eukaryota</taxon>
        <taxon>Viridiplantae</taxon>
        <taxon>Chlorophyta</taxon>
        <taxon>core chlorophytes</taxon>
        <taxon>Chlorophyceae</taxon>
        <taxon>CS clade</taxon>
        <taxon>Chlamydomonadales</taxon>
        <taxon>Chlamydomonadaceae</taxon>
        <taxon>Chlamydomonas</taxon>
    </lineage>
</organism>
<dbReference type="InterPro" id="IPR000504">
    <property type="entry name" value="RRM_dom"/>
</dbReference>
<feature type="compositionally biased region" description="Low complexity" evidence="4">
    <location>
        <begin position="1284"/>
        <end position="1300"/>
    </location>
</feature>
<sequence>MMPDSEGVIALVTFKCAKAAAHAQASLDCAQDTGITSANKALRVELAGADDTVPAAPSSCAAARADAVSSGDLHLLQNHETSDSVPGSSLPGTASNGRSMLDEFLSVRPAESTTAAAAQTPVAATQQRQSHPVTGTSGGPSWADMADESEGGDEQASATFDVGSGGRYDSACEGAVGEGAPADEDDAIVFDDGDDENVMAGPTAAAAAAELAAAAAAADAALEAESLLMEACAVGMRGSGGSFSGGAHGSRFAQAAQLLPSFGRTSYGSGGNANGGEGSSRLLLAATQPRGQLHQSVAQSWEARHLWLGNLLPTTTGAQLERLFAPYGPLESVRVFADRNFAFVNFMTAQHASTAKAALEGQPAFGITGGRPLLIRYQQQRQQQQQQQGAAPAATAAFGHSSSASSLPQGQQPPSLFGGLMRDDGGDRRQQAQPPSLPLELGMMTLSLPGSGGDGIAGSGDTLSSAAAAAMAAASAASGGGLAGSLASPSSYLSSLFAGIGNRSAQPLLTHVAPAGAAAGAAGEDAPTGAANLFGRASLGSGDGASQPHPPSSQQHGERSSVSGSLSSIVYCGNGGVDSGASTFPGGMEASMEPGGSPSNLGAGWMQQAGGLAAGGGGGAAAGGDDRLSRNLWLGNLVSNVDRGALEVLFGRYGPLESVRVFPDRNFAFVNYLSASDAATAKAALDGQPAPTVTPVDRALEVRFQQRQAQQHLQQQQQQQQSQPQQPFAAGGIASGSRASSACGPLSAVPPAHRMSSMFSGPVSGQLGCEMARPNSSGGSSSVPVVDVMAGAFGGGTGGGGGSGSAPFLAPAVGLGAVGSDWESAMVGSSVLSAGGMGSGAGGGMPGSTYSLPEGRPNRHLWLGNIPHNVDKAELEALFSRFGPLESVRVFPDRNFCFVNFVLPQHAAAARLALDGQPAPSVTGARPLFVRYQRDQPKARDGKPGGDGRDAAATAAAAAAAAATLFGGGGPGSAAAATTSAAAQAFLGMPAAGGARPMSGGPLDMVGGLGGLPGGLPGMSAEVGTQQQQQQQQQMAEALAAASLSTQTWFADAGGAGGDIGDLAAALKMEPAANLSNMLNPNNVHYDHQLASWYKLLTREAKLALSGRDEAGGGLEAAAAAAGSAAAPGDLSQPPLSLDPFTAQLLDGGPIPVDVRALSPSDAAATSTGSSRAAVARPSIEAAAGAACTSPVGGPGAAASTHSSVGAVSTAGSGAVVQPAQQRLLAQLQEQTMSQPGSQGPASGSSLPNFLGSSPAVAAATVGDQAGVFFDMLLSEGIGELTPGQSQDHQHGQQQQQQQLSDELVTMLRSLHMQQNLMQVQQQGQVQQQQQQQQQQQLHHQQQLQLHLQQHVQQQRQAFSSFIPPPVPQLRPMPPQVFHHRNPQLQAQQQAENAARRQHMLLRQQQMLQQAQQAVASSSQMVLRPYGVTSMPAPGAAAAAGFSGVGFGGGGGVEQVQAQLLAQQQLQLQQQRQQQLQQQLQQQQQQQLQQQRLQQQQQLQQQQLQQQQLQQQQLQQLQQQQLQQQQLAQRALLEGPATADGPPLGFRNPGSSLVRGQQQQLVPAGGVLSWGMHGSQGLAGAAMVENNPGGTMGAFDIGAGQGMMGGGQQAAGGGGVRPLLATVHPFELASVNPSQQLRSQQQGFEWR</sequence>
<feature type="compositionally biased region" description="Polar residues" evidence="4">
    <location>
        <begin position="400"/>
        <end position="414"/>
    </location>
</feature>
<dbReference type="GO" id="GO:0008143">
    <property type="term" value="F:poly(A) binding"/>
    <property type="evidence" value="ECO:0000318"/>
    <property type="project" value="GO_Central"/>
</dbReference>
<feature type="region of interest" description="Disordered" evidence="4">
    <location>
        <begin position="78"/>
        <end position="98"/>
    </location>
</feature>
<feature type="compositionally biased region" description="Low complexity" evidence="4">
    <location>
        <begin position="113"/>
        <end position="129"/>
    </location>
</feature>
<dbReference type="GO" id="GO:0005829">
    <property type="term" value="C:cytosol"/>
    <property type="evidence" value="ECO:0000318"/>
    <property type="project" value="GO_Central"/>
</dbReference>